<dbReference type="InterPro" id="IPR007705">
    <property type="entry name" value="Vesicle_trsprt_v-SNARE_N"/>
</dbReference>
<comment type="similarity">
    <text evidence="2">Belongs to the VTI1 family.</text>
</comment>
<keyword evidence="13" id="KW-1185">Reference proteome</keyword>
<accession>A0A2X0LJX0</accession>
<dbReference type="GO" id="GO:0042147">
    <property type="term" value="P:retrograde transport, endosome to Golgi"/>
    <property type="evidence" value="ECO:0007669"/>
    <property type="project" value="TreeGrafter"/>
</dbReference>
<keyword evidence="8 10" id="KW-0472">Membrane</keyword>
<dbReference type="InterPro" id="IPR000727">
    <property type="entry name" value="T_SNARE_dom"/>
</dbReference>
<keyword evidence="3" id="KW-0813">Transport</keyword>
<evidence type="ECO:0000256" key="2">
    <source>
        <dbReference type="ARBA" id="ARBA00006108"/>
    </source>
</evidence>
<dbReference type="GO" id="GO:0006891">
    <property type="term" value="P:intra-Golgi vesicle-mediated transport"/>
    <property type="evidence" value="ECO:0007669"/>
    <property type="project" value="TreeGrafter"/>
</dbReference>
<dbReference type="GO" id="GO:0006896">
    <property type="term" value="P:Golgi to vacuole transport"/>
    <property type="evidence" value="ECO:0007669"/>
    <property type="project" value="TreeGrafter"/>
</dbReference>
<comment type="subcellular location">
    <subcellularLocation>
        <location evidence="1">Membrane</location>
        <topology evidence="1">Single-pass type IV membrane protein</topology>
    </subcellularLocation>
</comment>
<dbReference type="GO" id="GO:0012507">
    <property type="term" value="C:ER to Golgi transport vesicle membrane"/>
    <property type="evidence" value="ECO:0007669"/>
    <property type="project" value="TreeGrafter"/>
</dbReference>
<evidence type="ECO:0000256" key="1">
    <source>
        <dbReference type="ARBA" id="ARBA00004211"/>
    </source>
</evidence>
<dbReference type="PANTHER" id="PTHR21230:SF26">
    <property type="entry name" value="VESICLE TRANSPORT THROUGH INTERACTION WITH T-SNARES HOMOLOG 1A"/>
    <property type="match status" value="1"/>
</dbReference>
<dbReference type="Gene3D" id="1.20.58.400">
    <property type="entry name" value="t-snare proteins"/>
    <property type="match status" value="1"/>
</dbReference>
<dbReference type="Pfam" id="PF05008">
    <property type="entry name" value="V-SNARE"/>
    <property type="match status" value="1"/>
</dbReference>
<dbReference type="GO" id="GO:0006886">
    <property type="term" value="P:intracellular protein transport"/>
    <property type="evidence" value="ECO:0007669"/>
    <property type="project" value="InterPro"/>
</dbReference>
<dbReference type="GO" id="GO:0005789">
    <property type="term" value="C:endoplasmic reticulum membrane"/>
    <property type="evidence" value="ECO:0007669"/>
    <property type="project" value="TreeGrafter"/>
</dbReference>
<dbReference type="SMART" id="SM00397">
    <property type="entry name" value="t_SNARE"/>
    <property type="match status" value="1"/>
</dbReference>
<keyword evidence="5" id="KW-0653">Protein transport</keyword>
<dbReference type="InterPro" id="IPR038407">
    <property type="entry name" value="v-SNARE_N_sf"/>
</dbReference>
<evidence type="ECO:0000256" key="4">
    <source>
        <dbReference type="ARBA" id="ARBA00022692"/>
    </source>
</evidence>
<feature type="coiled-coil region" evidence="9">
    <location>
        <begin position="192"/>
        <end position="222"/>
    </location>
</feature>
<evidence type="ECO:0000313" key="13">
    <source>
        <dbReference type="Proteomes" id="UP000249723"/>
    </source>
</evidence>
<dbReference type="OrthoDB" id="430637at2759"/>
<evidence type="ECO:0000256" key="10">
    <source>
        <dbReference type="SAM" id="Phobius"/>
    </source>
</evidence>
<dbReference type="PANTHER" id="PTHR21230">
    <property type="entry name" value="VESICLE TRANSPORT V-SNARE PROTEIN VTI1-RELATED"/>
    <property type="match status" value="1"/>
</dbReference>
<dbReference type="GO" id="GO:0031201">
    <property type="term" value="C:SNARE complex"/>
    <property type="evidence" value="ECO:0007669"/>
    <property type="project" value="TreeGrafter"/>
</dbReference>
<dbReference type="GO" id="GO:0005484">
    <property type="term" value="F:SNAP receptor activity"/>
    <property type="evidence" value="ECO:0007669"/>
    <property type="project" value="TreeGrafter"/>
</dbReference>
<dbReference type="GO" id="GO:0005794">
    <property type="term" value="C:Golgi apparatus"/>
    <property type="evidence" value="ECO:0007669"/>
    <property type="project" value="TreeGrafter"/>
</dbReference>
<keyword evidence="4 10" id="KW-0812">Transmembrane</keyword>
<evidence type="ECO:0000256" key="5">
    <source>
        <dbReference type="ARBA" id="ARBA00022927"/>
    </source>
</evidence>
<protein>
    <submittedName>
        <fullName evidence="12">BZ3500_MvSof-1268-A1-R1_Chr6-3g08763 protein</fullName>
    </submittedName>
</protein>
<evidence type="ECO:0000256" key="8">
    <source>
        <dbReference type="ARBA" id="ARBA00023136"/>
    </source>
</evidence>
<dbReference type="Proteomes" id="UP000249723">
    <property type="component" value="Unassembled WGS sequence"/>
</dbReference>
<sequence>MAAAQMTPEFRAYEGEYDAVKQSVQGKIDEDVAQQRGEQRKATIRRINMELEEADEIIEQMEMEARGKAALMIKVRQYKGEVKTFRSKVVRQRLMSQGRDLSRSNSYPAAALAPSSQTALSAISDRDLLLSQPAHSAYTIDVDDDEIAGVSSSQAQRSRLLQSTQTLNKSGDRLTNSQRLAAESEEMGGSILSSLRMQRGQLESANEELEQADGSIAKASVTLKKMVRLAYRQRIMLIGFGIALMILIVLILWHKLK</sequence>
<dbReference type="GO" id="GO:0005829">
    <property type="term" value="C:cytosol"/>
    <property type="evidence" value="ECO:0007669"/>
    <property type="project" value="GOC"/>
</dbReference>
<evidence type="ECO:0000313" key="12">
    <source>
        <dbReference type="EMBL" id="SCZ93598.1"/>
    </source>
</evidence>
<proteinExistence type="inferred from homology"/>
<dbReference type="AlphaFoldDB" id="A0A2X0LJX0"/>
<reference evidence="13" key="1">
    <citation type="submission" date="2016-10" db="EMBL/GenBank/DDBJ databases">
        <authorList>
            <person name="Jeantristanb JTB J.-T."/>
            <person name="Ricardo R."/>
        </authorList>
    </citation>
    <scope>NUCLEOTIDE SEQUENCE [LARGE SCALE GENOMIC DNA]</scope>
</reference>
<feature type="domain" description="T-SNARE coiled-coil homology" evidence="11">
    <location>
        <begin position="159"/>
        <end position="226"/>
    </location>
</feature>
<evidence type="ECO:0000259" key="11">
    <source>
        <dbReference type="SMART" id="SM00397"/>
    </source>
</evidence>
<gene>
    <name evidence="12" type="ORF">BZ3500_MVSOF-1268-A1-R1_CHR6-3G08763</name>
</gene>
<feature type="transmembrane region" description="Helical" evidence="10">
    <location>
        <begin position="235"/>
        <end position="254"/>
    </location>
</feature>
<dbReference type="GO" id="GO:0016236">
    <property type="term" value="P:macroautophagy"/>
    <property type="evidence" value="ECO:0007669"/>
    <property type="project" value="TreeGrafter"/>
</dbReference>
<dbReference type="CDD" id="cd15862">
    <property type="entry name" value="SNARE_Vti1"/>
    <property type="match status" value="1"/>
</dbReference>
<evidence type="ECO:0000256" key="7">
    <source>
        <dbReference type="ARBA" id="ARBA00023054"/>
    </source>
</evidence>
<dbReference type="Gene3D" id="1.20.5.110">
    <property type="match status" value="1"/>
</dbReference>
<dbReference type="GO" id="GO:0000149">
    <property type="term" value="F:SNARE binding"/>
    <property type="evidence" value="ECO:0007669"/>
    <property type="project" value="TreeGrafter"/>
</dbReference>
<dbReference type="SUPFAM" id="SSF58038">
    <property type="entry name" value="SNARE fusion complex"/>
    <property type="match status" value="1"/>
</dbReference>
<name>A0A2X0LJX0_9BASI</name>
<dbReference type="GO" id="GO:0048280">
    <property type="term" value="P:vesicle fusion with Golgi apparatus"/>
    <property type="evidence" value="ECO:0007669"/>
    <property type="project" value="TreeGrafter"/>
</dbReference>
<dbReference type="InterPro" id="IPR010989">
    <property type="entry name" value="SNARE"/>
</dbReference>
<evidence type="ECO:0000256" key="9">
    <source>
        <dbReference type="SAM" id="Coils"/>
    </source>
</evidence>
<dbReference type="STRING" id="289078.A0A2X0LJX0"/>
<evidence type="ECO:0000256" key="6">
    <source>
        <dbReference type="ARBA" id="ARBA00022989"/>
    </source>
</evidence>
<evidence type="ECO:0000256" key="3">
    <source>
        <dbReference type="ARBA" id="ARBA00022448"/>
    </source>
</evidence>
<dbReference type="Pfam" id="PF12352">
    <property type="entry name" value="V-SNARE_C"/>
    <property type="match status" value="1"/>
</dbReference>
<organism evidence="12 13">
    <name type="scientific">Microbotryum saponariae</name>
    <dbReference type="NCBI Taxonomy" id="289078"/>
    <lineage>
        <taxon>Eukaryota</taxon>
        <taxon>Fungi</taxon>
        <taxon>Dikarya</taxon>
        <taxon>Basidiomycota</taxon>
        <taxon>Pucciniomycotina</taxon>
        <taxon>Microbotryomycetes</taxon>
        <taxon>Microbotryales</taxon>
        <taxon>Microbotryaceae</taxon>
        <taxon>Microbotryum</taxon>
    </lineage>
</organism>
<dbReference type="GO" id="GO:0031902">
    <property type="term" value="C:late endosome membrane"/>
    <property type="evidence" value="ECO:0007669"/>
    <property type="project" value="TreeGrafter"/>
</dbReference>
<dbReference type="SUPFAM" id="SSF47661">
    <property type="entry name" value="t-snare proteins"/>
    <property type="match status" value="1"/>
</dbReference>
<keyword evidence="7 9" id="KW-0175">Coiled coil</keyword>
<keyword evidence="6 10" id="KW-1133">Transmembrane helix</keyword>
<dbReference type="FunFam" id="1.20.5.110:FF:000002">
    <property type="entry name" value="Vesicle transport through interaction with t-SNAREsB"/>
    <property type="match status" value="1"/>
</dbReference>
<dbReference type="EMBL" id="FMWP01000048">
    <property type="protein sequence ID" value="SCZ93598.1"/>
    <property type="molecule type" value="Genomic_DNA"/>
</dbReference>